<organism evidence="5 6">
    <name type="scientific">Pseudonocardia kunmingensis</name>
    <dbReference type="NCBI Taxonomy" id="630975"/>
    <lineage>
        <taxon>Bacteria</taxon>
        <taxon>Bacillati</taxon>
        <taxon>Actinomycetota</taxon>
        <taxon>Actinomycetes</taxon>
        <taxon>Pseudonocardiales</taxon>
        <taxon>Pseudonocardiaceae</taxon>
        <taxon>Pseudonocardia</taxon>
    </lineage>
</organism>
<keyword evidence="2" id="KW-0732">Signal</keyword>
<gene>
    <name evidence="5" type="ORF">FB558_5051</name>
</gene>
<dbReference type="AlphaFoldDB" id="A0A543DIY8"/>
<dbReference type="Pfam" id="PF00561">
    <property type="entry name" value="Abhydrolase_1"/>
    <property type="match status" value="1"/>
</dbReference>
<keyword evidence="3 5" id="KW-0378">Hydrolase</keyword>
<evidence type="ECO:0000256" key="3">
    <source>
        <dbReference type="ARBA" id="ARBA00022801"/>
    </source>
</evidence>
<evidence type="ECO:0000313" key="5">
    <source>
        <dbReference type="EMBL" id="TQM09299.1"/>
    </source>
</evidence>
<dbReference type="RefSeq" id="WP_142057382.1">
    <property type="nucleotide sequence ID" value="NZ_VFPA01000003.1"/>
</dbReference>
<proteinExistence type="inferred from homology"/>
<evidence type="ECO:0000256" key="1">
    <source>
        <dbReference type="ARBA" id="ARBA00010088"/>
    </source>
</evidence>
<dbReference type="GO" id="GO:0016787">
    <property type="term" value="F:hydrolase activity"/>
    <property type="evidence" value="ECO:0007669"/>
    <property type="project" value="UniProtKB-KW"/>
</dbReference>
<dbReference type="InterPro" id="IPR051601">
    <property type="entry name" value="Serine_prot/Carboxylest_S33"/>
</dbReference>
<name>A0A543DIY8_9PSEU</name>
<dbReference type="EMBL" id="VFPA01000003">
    <property type="protein sequence ID" value="TQM09299.1"/>
    <property type="molecule type" value="Genomic_DNA"/>
</dbReference>
<dbReference type="SUPFAM" id="SSF53474">
    <property type="entry name" value="alpha/beta-Hydrolases"/>
    <property type="match status" value="1"/>
</dbReference>
<evidence type="ECO:0000259" key="4">
    <source>
        <dbReference type="Pfam" id="PF00561"/>
    </source>
</evidence>
<accession>A0A543DIY8</accession>
<comment type="similarity">
    <text evidence="1">Belongs to the peptidase S33 family.</text>
</comment>
<dbReference type="PANTHER" id="PTHR43248:SF29">
    <property type="entry name" value="TRIPEPTIDYL AMINOPEPTIDASE"/>
    <property type="match status" value="1"/>
</dbReference>
<comment type="caution">
    <text evidence="5">The sequence shown here is derived from an EMBL/GenBank/DDBJ whole genome shotgun (WGS) entry which is preliminary data.</text>
</comment>
<dbReference type="OrthoDB" id="4447445at2"/>
<dbReference type="PANTHER" id="PTHR43248">
    <property type="entry name" value="2-SUCCINYL-6-HYDROXY-2,4-CYCLOHEXADIENE-1-CARBOXYLATE SYNTHASE"/>
    <property type="match status" value="1"/>
</dbReference>
<protein>
    <submittedName>
        <fullName evidence="5">Alpha/beta hydrolase family protein</fullName>
    </submittedName>
</protein>
<feature type="domain" description="AB hydrolase-1" evidence="4">
    <location>
        <begin position="103"/>
        <end position="485"/>
    </location>
</feature>
<dbReference type="Proteomes" id="UP000315677">
    <property type="component" value="Unassembled WGS sequence"/>
</dbReference>
<dbReference type="InterPro" id="IPR000073">
    <property type="entry name" value="AB_hydrolase_1"/>
</dbReference>
<reference evidence="5 6" key="1">
    <citation type="submission" date="2019-06" db="EMBL/GenBank/DDBJ databases">
        <title>Sequencing the genomes of 1000 actinobacteria strains.</title>
        <authorList>
            <person name="Klenk H.-P."/>
        </authorList>
    </citation>
    <scope>NUCLEOTIDE SEQUENCE [LARGE SCALE GENOMIC DNA]</scope>
    <source>
        <strain evidence="5 6">DSM 45301</strain>
    </source>
</reference>
<sequence>MVIAAVGLPLLLVATACGRPGPAGVPQETASSAPDLTQFHDQQLAFEPCAPYATTLADEALFANERFDCARMQVPLDYADPDGPRAEIALLRMKARGERIGSLVVNPGGPGGSGMGHVATMAPTLDPMPIGERFDVVGFDPRGVGATTPRVDCFTSAEDDRGDGFNGTLTPEDVPDARAAETIAQRCADSAGGEQALVHIGTRETVQDLDVLRAVLGDEQLSFLGYSYGTELGAVYAETFPDNLRAMLLDGAIDPELSGVEFTVSQAAGIQRAFDGMAAQCTSGPDCPLGTDPTRAVETYHALLRPLQDNPVPTTDGRALTYEDAVTGVFAGLYSEALWPVVLRGLSEVADGRGDILLALHDLYAQRGPDGHYGNMLESFRSIRCMDWPRRTPAEQADQLRQVREAAPIMDDGTPVTESYHECAAWPEPPSRTGPFVTGDVDVPPILVTSVTGDPATPHQGGINLARTLGGTLLTVDGAQHGIALLGQSPCVDQIATDYLIDLTLPPADARCEQ</sequence>
<keyword evidence="6" id="KW-1185">Reference proteome</keyword>
<evidence type="ECO:0000313" key="6">
    <source>
        <dbReference type="Proteomes" id="UP000315677"/>
    </source>
</evidence>
<dbReference type="Gene3D" id="3.40.50.1820">
    <property type="entry name" value="alpha/beta hydrolase"/>
    <property type="match status" value="1"/>
</dbReference>
<evidence type="ECO:0000256" key="2">
    <source>
        <dbReference type="ARBA" id="ARBA00022729"/>
    </source>
</evidence>
<dbReference type="InterPro" id="IPR029058">
    <property type="entry name" value="AB_hydrolase_fold"/>
</dbReference>